<evidence type="ECO:0000313" key="2">
    <source>
        <dbReference type="EMBL" id="AWB67941.1"/>
    </source>
</evidence>
<organism evidence="2 3">
    <name type="scientific">Saccharobesus litoralis</name>
    <dbReference type="NCBI Taxonomy" id="2172099"/>
    <lineage>
        <taxon>Bacteria</taxon>
        <taxon>Pseudomonadati</taxon>
        <taxon>Pseudomonadota</taxon>
        <taxon>Gammaproteobacteria</taxon>
        <taxon>Alteromonadales</taxon>
        <taxon>Alteromonadaceae</taxon>
        <taxon>Saccharobesus</taxon>
    </lineage>
</organism>
<evidence type="ECO:0008006" key="4">
    <source>
        <dbReference type="Google" id="ProtNLM"/>
    </source>
</evidence>
<dbReference type="OrthoDB" id="9769143at2"/>
<dbReference type="EMBL" id="CP026604">
    <property type="protein sequence ID" value="AWB67941.1"/>
    <property type="molecule type" value="Genomic_DNA"/>
</dbReference>
<reference evidence="2 3" key="1">
    <citation type="submission" date="2018-01" db="EMBL/GenBank/DDBJ databases">
        <title>Genome sequence of a Cantenovulum-like bacteria.</title>
        <authorList>
            <person name="Tan W.R."/>
            <person name="Lau N.-S."/>
            <person name="Go F."/>
            <person name="Amirul A.-A.A."/>
        </authorList>
    </citation>
    <scope>NUCLEOTIDE SEQUENCE [LARGE SCALE GENOMIC DNA]</scope>
    <source>
        <strain evidence="2 3">CCB-QB4</strain>
    </source>
</reference>
<keyword evidence="3" id="KW-1185">Reference proteome</keyword>
<dbReference type="AlphaFoldDB" id="A0A2S0VUP3"/>
<gene>
    <name evidence="2" type="ORF">C2869_16590</name>
</gene>
<evidence type="ECO:0000256" key="1">
    <source>
        <dbReference type="SAM" id="MobiDB-lite"/>
    </source>
</evidence>
<evidence type="ECO:0000313" key="3">
    <source>
        <dbReference type="Proteomes" id="UP000244441"/>
    </source>
</evidence>
<name>A0A2S0VUP3_9ALTE</name>
<protein>
    <recommendedName>
        <fullName evidence="4">Alginate export domain-containing protein</fullName>
    </recommendedName>
</protein>
<proteinExistence type="predicted"/>
<sequence>MLSIPHKNFKTGVLLWLLFLQVIPLGLKAKETSTPTNSISVKPIGHTSEGINDGDKINVDKNDWDDSSWDDWEQAEQTTTDGKSSAIAPITGYVEIALGQRFKRDTVIKQKQTLGDIKLHLNWQHLLTNSLFDGSRFISKADIYYDQVQASSQIDIRELSWQTSLHKLGQQGQNWDLKMGKQMLTWGVGHYVFINDHFAKDWQSFFAGRDDNNLKLASTAVRLSGYYSFANIDLVWLPKMQADHYINGEIFSFYSGAQQQNIAPRLTANQPSDGELAIRLSKQIGSNDIAIYGFDGYSKSPEAIDFQGKPAFYKIRSLGASLISPLANGLFKSEYGYHDHSQNSPIENQFISLAQSNQQWLIGYEQEIKANLSLALQFHWRNAIGNDTTNQNRKQITVNTRWQNSMQTLTVDWFQFYELQEHDNYSRLTMHYQPNDQWHYKIGLNHFLGKPETFFGQFENASNYYASIQYLF</sequence>
<accession>A0A2S0VUP3</accession>
<dbReference type="RefSeq" id="WP_108604006.1">
    <property type="nucleotide sequence ID" value="NZ_CP026604.1"/>
</dbReference>
<dbReference type="KEGG" id="cate:C2869_16590"/>
<dbReference type="Proteomes" id="UP000244441">
    <property type="component" value="Chromosome"/>
</dbReference>
<feature type="region of interest" description="Disordered" evidence="1">
    <location>
        <begin position="33"/>
        <end position="56"/>
    </location>
</feature>